<keyword evidence="4" id="KW-1185">Reference proteome</keyword>
<name>A0A6A4GWV5_9AGAR</name>
<dbReference type="AlphaFoldDB" id="A0A6A4GWV5"/>
<accession>A0A6A4GWV5</accession>
<dbReference type="OrthoDB" id="2972130at2759"/>
<feature type="compositionally biased region" description="Low complexity" evidence="1">
    <location>
        <begin position="288"/>
        <end position="331"/>
    </location>
</feature>
<reference evidence="3" key="1">
    <citation type="journal article" date="2019" name="Environ. Microbiol.">
        <title>Fungal ecological strategies reflected in gene transcription - a case study of two litter decomposers.</title>
        <authorList>
            <person name="Barbi F."/>
            <person name="Kohler A."/>
            <person name="Barry K."/>
            <person name="Baskaran P."/>
            <person name="Daum C."/>
            <person name="Fauchery L."/>
            <person name="Ihrmark K."/>
            <person name="Kuo A."/>
            <person name="LaButti K."/>
            <person name="Lipzen A."/>
            <person name="Morin E."/>
            <person name="Grigoriev I.V."/>
            <person name="Henrissat B."/>
            <person name="Lindahl B."/>
            <person name="Martin F."/>
        </authorList>
    </citation>
    <scope>NUCLEOTIDE SEQUENCE</scope>
    <source>
        <strain evidence="3">JB14</strain>
    </source>
</reference>
<gene>
    <name evidence="3" type="ORF">BT96DRAFT_1002372</name>
</gene>
<evidence type="ECO:0000313" key="3">
    <source>
        <dbReference type="EMBL" id="KAE9390352.1"/>
    </source>
</evidence>
<keyword evidence="2" id="KW-0812">Transmembrane</keyword>
<keyword evidence="2" id="KW-1133">Transmembrane helix</keyword>
<feature type="region of interest" description="Disordered" evidence="1">
    <location>
        <begin position="1"/>
        <end position="22"/>
    </location>
</feature>
<dbReference type="EMBL" id="ML769661">
    <property type="protein sequence ID" value="KAE9390352.1"/>
    <property type="molecule type" value="Genomic_DNA"/>
</dbReference>
<evidence type="ECO:0000256" key="1">
    <source>
        <dbReference type="SAM" id="MobiDB-lite"/>
    </source>
</evidence>
<proteinExistence type="predicted"/>
<keyword evidence="2" id="KW-0472">Membrane</keyword>
<organism evidence="3 4">
    <name type="scientific">Gymnopus androsaceus JB14</name>
    <dbReference type="NCBI Taxonomy" id="1447944"/>
    <lineage>
        <taxon>Eukaryota</taxon>
        <taxon>Fungi</taxon>
        <taxon>Dikarya</taxon>
        <taxon>Basidiomycota</taxon>
        <taxon>Agaricomycotina</taxon>
        <taxon>Agaricomycetes</taxon>
        <taxon>Agaricomycetidae</taxon>
        <taxon>Agaricales</taxon>
        <taxon>Marasmiineae</taxon>
        <taxon>Omphalotaceae</taxon>
        <taxon>Gymnopus</taxon>
    </lineage>
</organism>
<sequence>MVAIENPVVSDTTSLSSKSSSPLPLVTSHLKNPLHSFNVHPTIILSAAGIGILIALGLFVFICWKTRKSITDFGLGRAQFVTTKEDICDKRYNKLKPLKLQLRPKTQPFSFSVTKPTVNANKRFSTRLPDSQEKAHLLPNEPPSSLYLYRFHHSRQRDPSPLSSSTTRNPDSAMFTRTSSVAPVLPPLPMPAFALDAIPALCSPPSTSPKEIFEWIQSDSVLSSQDGYARAREDSRLVCIFPETRKPSQTSITGTKMKTTYALAQEARMSMSMFSSSTLNKIGARGPSMSLSSRSPLSQLSTNADSSASRSNSQLSSEHSSASPISASYLSKDLSPSRTHRQYYPFGHSSQNHTGATRIPSISHLEECHLGPLEQGTRWGSMWHTLEKPIPNRILGQGYKKGLRRAAKEGKEN</sequence>
<dbReference type="Proteomes" id="UP000799118">
    <property type="component" value="Unassembled WGS sequence"/>
</dbReference>
<feature type="compositionally biased region" description="Low complexity" evidence="1">
    <location>
        <begin position="8"/>
        <end position="22"/>
    </location>
</feature>
<feature type="region of interest" description="Disordered" evidence="1">
    <location>
        <begin position="285"/>
        <end position="356"/>
    </location>
</feature>
<evidence type="ECO:0000313" key="4">
    <source>
        <dbReference type="Proteomes" id="UP000799118"/>
    </source>
</evidence>
<evidence type="ECO:0000256" key="2">
    <source>
        <dbReference type="SAM" id="Phobius"/>
    </source>
</evidence>
<protein>
    <submittedName>
        <fullName evidence="3">Uncharacterized protein</fullName>
    </submittedName>
</protein>
<feature type="transmembrane region" description="Helical" evidence="2">
    <location>
        <begin position="43"/>
        <end position="64"/>
    </location>
</feature>